<dbReference type="Proteomes" id="UP001239213">
    <property type="component" value="Unassembled WGS sequence"/>
</dbReference>
<keyword evidence="3" id="KW-0813">Transport</keyword>
<keyword evidence="10" id="KW-1185">Reference proteome</keyword>
<evidence type="ECO:0000256" key="7">
    <source>
        <dbReference type="SAM" id="MobiDB-lite"/>
    </source>
</evidence>
<name>A0AAI9VC71_9PEZI</name>
<evidence type="ECO:0000313" key="10">
    <source>
        <dbReference type="Proteomes" id="UP001239213"/>
    </source>
</evidence>
<dbReference type="PANTHER" id="PTHR31632:SF2">
    <property type="entry name" value="PLASMA MEMBRANE IRON PERMEASE"/>
    <property type="match status" value="1"/>
</dbReference>
<feature type="transmembrane region" description="Helical" evidence="8">
    <location>
        <begin position="6"/>
        <end position="32"/>
    </location>
</feature>
<evidence type="ECO:0000256" key="1">
    <source>
        <dbReference type="ARBA" id="ARBA00004141"/>
    </source>
</evidence>
<dbReference type="InterPro" id="IPR004923">
    <property type="entry name" value="FTR1/Fip1/EfeU"/>
</dbReference>
<evidence type="ECO:0000256" key="8">
    <source>
        <dbReference type="SAM" id="Phobius"/>
    </source>
</evidence>
<feature type="transmembrane region" description="Helical" evidence="8">
    <location>
        <begin position="173"/>
        <end position="200"/>
    </location>
</feature>
<feature type="transmembrane region" description="Helical" evidence="8">
    <location>
        <begin position="237"/>
        <end position="259"/>
    </location>
</feature>
<keyword evidence="3" id="KW-0408">Iron</keyword>
<feature type="region of interest" description="Disordered" evidence="7">
    <location>
        <begin position="356"/>
        <end position="391"/>
    </location>
</feature>
<gene>
    <name evidence="9" type="ORF">CCUS01_16335</name>
</gene>
<keyword evidence="5 8" id="KW-1133">Transmembrane helix</keyword>
<sequence length="391" mass="43068">MAVNVFSVPVFLVVFRESLETGIIVSVLLAFLKQTLGGPGRDVTVYKALRKQVKSWPSFYPFCDLRRVMLTRHATQVWMGTALGLTLCIIVAAAIIGVFYGVGRDSWQAHEYYYEGSFALFASIIITLMGVALLRVGKLQDKWRAKLAKAMEPQAKTTTSTFGSRFKRNQEKYVMFFLPLITILREGIEMIVFIFGVTFAAPATAVPLPVVVGLIVGVFASYLLYKSGSTSKIQIFLVASTCLLYIVAAGLFSRAVWFFEAQEWNTAVGGDAAEVGAGPGSYDIDRSVWHVNCCSPQLNGGGGWGLLNAIFGWNNSATYGSVISYNVYWIFVICWLVLLRFHEVNGHWPLMKPKTAGKVESAEEMPGTSTPTEHSVNEPKKDMSTTTSALK</sequence>
<protein>
    <submittedName>
        <fullName evidence="9">Plasma membrane iron permease</fullName>
    </submittedName>
</protein>
<accession>A0AAI9VC71</accession>
<dbReference type="GO" id="GO:0015093">
    <property type="term" value="F:ferrous iron transmembrane transporter activity"/>
    <property type="evidence" value="ECO:0007669"/>
    <property type="project" value="TreeGrafter"/>
</dbReference>
<evidence type="ECO:0000256" key="6">
    <source>
        <dbReference type="ARBA" id="ARBA00023136"/>
    </source>
</evidence>
<proteinExistence type="inferred from homology"/>
<dbReference type="PANTHER" id="PTHR31632">
    <property type="entry name" value="IRON TRANSPORTER FTH1"/>
    <property type="match status" value="1"/>
</dbReference>
<organism evidence="9 10">
    <name type="scientific">Colletotrichum cuscutae</name>
    <dbReference type="NCBI Taxonomy" id="1209917"/>
    <lineage>
        <taxon>Eukaryota</taxon>
        <taxon>Fungi</taxon>
        <taxon>Dikarya</taxon>
        <taxon>Ascomycota</taxon>
        <taxon>Pezizomycotina</taxon>
        <taxon>Sordariomycetes</taxon>
        <taxon>Hypocreomycetidae</taxon>
        <taxon>Glomerellales</taxon>
        <taxon>Glomerellaceae</taxon>
        <taxon>Colletotrichum</taxon>
        <taxon>Colletotrichum acutatum species complex</taxon>
    </lineage>
</organism>
<feature type="transmembrane region" description="Helical" evidence="8">
    <location>
        <begin position="77"/>
        <end position="100"/>
    </location>
</feature>
<keyword evidence="3" id="KW-0406">Ion transport</keyword>
<feature type="transmembrane region" description="Helical" evidence="8">
    <location>
        <begin position="112"/>
        <end position="134"/>
    </location>
</feature>
<reference evidence="9" key="1">
    <citation type="submission" date="2016-11" db="EMBL/GenBank/DDBJ databases">
        <title>The genome sequence of Colletotrichum cuscutae.</title>
        <authorList>
            <person name="Baroncelli R."/>
        </authorList>
    </citation>
    <scope>NUCLEOTIDE SEQUENCE</scope>
    <source>
        <strain evidence="9">IMI 304802</strain>
    </source>
</reference>
<feature type="transmembrane region" description="Helical" evidence="8">
    <location>
        <begin position="322"/>
        <end position="341"/>
    </location>
</feature>
<dbReference type="EMBL" id="MPDP01000116">
    <property type="protein sequence ID" value="KAK1479255.1"/>
    <property type="molecule type" value="Genomic_DNA"/>
</dbReference>
<keyword evidence="4 8" id="KW-0812">Transmembrane</keyword>
<feature type="transmembrane region" description="Helical" evidence="8">
    <location>
        <begin position="206"/>
        <end position="225"/>
    </location>
</feature>
<dbReference type="Pfam" id="PF03239">
    <property type="entry name" value="FTR1"/>
    <property type="match status" value="1"/>
</dbReference>
<dbReference type="GO" id="GO:0033573">
    <property type="term" value="C:high-affinity iron permease complex"/>
    <property type="evidence" value="ECO:0007669"/>
    <property type="project" value="InterPro"/>
</dbReference>
<dbReference type="AlphaFoldDB" id="A0AAI9VC71"/>
<keyword evidence="3" id="KW-0410">Iron transport</keyword>
<evidence type="ECO:0000313" key="9">
    <source>
        <dbReference type="EMBL" id="KAK1479255.1"/>
    </source>
</evidence>
<comment type="caution">
    <text evidence="9">The sequence shown here is derived from an EMBL/GenBank/DDBJ whole genome shotgun (WGS) entry which is preliminary data.</text>
</comment>
<evidence type="ECO:0000256" key="4">
    <source>
        <dbReference type="ARBA" id="ARBA00022692"/>
    </source>
</evidence>
<comment type="subcellular location">
    <subcellularLocation>
        <location evidence="1">Membrane</location>
        <topology evidence="1">Multi-pass membrane protein</topology>
    </subcellularLocation>
</comment>
<evidence type="ECO:0000256" key="3">
    <source>
        <dbReference type="ARBA" id="ARBA00022496"/>
    </source>
</evidence>
<evidence type="ECO:0000256" key="5">
    <source>
        <dbReference type="ARBA" id="ARBA00022989"/>
    </source>
</evidence>
<keyword evidence="6 8" id="KW-0472">Membrane</keyword>
<evidence type="ECO:0000256" key="2">
    <source>
        <dbReference type="ARBA" id="ARBA00008333"/>
    </source>
</evidence>
<comment type="similarity">
    <text evidence="2">Belongs to the oxidase-dependent Fe transporter (OFeT) (TC 9.A.10.1) family.</text>
</comment>